<evidence type="ECO:0000313" key="2">
    <source>
        <dbReference type="Proteomes" id="UP000243197"/>
    </source>
</evidence>
<gene>
    <name evidence="1" type="ORF">JBKA6_1403</name>
</gene>
<sequence length="44" mass="5148">MALEFKLSEKSTYFNTGDWVKDYAYLVFDGKEAVLKKNRSIDLL</sequence>
<dbReference type="Proteomes" id="UP000243197">
    <property type="component" value="Chromosome"/>
</dbReference>
<name>A0A1J1ED21_9FLAO</name>
<accession>A0A1J1ED21</accession>
<organism evidence="1 2">
    <name type="scientific">Ichthyobacterium seriolicida</name>
    <dbReference type="NCBI Taxonomy" id="242600"/>
    <lineage>
        <taxon>Bacteria</taxon>
        <taxon>Pseudomonadati</taxon>
        <taxon>Bacteroidota</taxon>
        <taxon>Flavobacteriia</taxon>
        <taxon>Flavobacteriales</taxon>
        <taxon>Ichthyobacteriaceae</taxon>
        <taxon>Ichthyobacterium</taxon>
    </lineage>
</organism>
<dbReference type="AlphaFoldDB" id="A0A1J1ED21"/>
<dbReference type="RefSeq" id="WP_262490684.1">
    <property type="nucleotide sequence ID" value="NZ_AP014564.1"/>
</dbReference>
<dbReference type="KEGG" id="ise:JBKA6_1403"/>
<protein>
    <submittedName>
        <fullName evidence="1">Uncharacterized protein</fullName>
    </submittedName>
</protein>
<dbReference type="EMBL" id="AP014564">
    <property type="protein sequence ID" value="BAV95416.1"/>
    <property type="molecule type" value="Genomic_DNA"/>
</dbReference>
<reference evidence="1 2" key="1">
    <citation type="submission" date="2014-03" db="EMBL/GenBank/DDBJ databases">
        <title>complete genome sequence of Flavobacteriaceae bacterium JBKA-6.</title>
        <authorList>
            <person name="Takano T."/>
            <person name="Nakamura Y."/>
            <person name="Takuma S."/>
            <person name="Yasuike M."/>
            <person name="Matsuyama T."/>
            <person name="Sakai T."/>
            <person name="Fujiwara A."/>
            <person name="Kimoto K."/>
            <person name="Fukuda Y."/>
            <person name="Kondo H."/>
            <person name="Hirono I."/>
            <person name="Nakayasu C."/>
        </authorList>
    </citation>
    <scope>NUCLEOTIDE SEQUENCE [LARGE SCALE GENOMIC DNA]</scope>
    <source>
        <strain evidence="1 2">JBKA-6</strain>
    </source>
</reference>
<evidence type="ECO:0000313" key="1">
    <source>
        <dbReference type="EMBL" id="BAV95416.1"/>
    </source>
</evidence>
<keyword evidence="2" id="KW-1185">Reference proteome</keyword>
<proteinExistence type="predicted"/>